<dbReference type="Proteomes" id="UP000029914">
    <property type="component" value="Chromosome"/>
</dbReference>
<evidence type="ECO:0000313" key="1">
    <source>
        <dbReference type="EMBL" id="AIT59904.1"/>
    </source>
</evidence>
<dbReference type="AlphaFoldDB" id="A0A097ICQ7"/>
<organism evidence="1 2">
    <name type="scientific">Corynebacterium doosanense CAU 212 = DSM 45436</name>
    <dbReference type="NCBI Taxonomy" id="558173"/>
    <lineage>
        <taxon>Bacteria</taxon>
        <taxon>Bacillati</taxon>
        <taxon>Actinomycetota</taxon>
        <taxon>Actinomycetes</taxon>
        <taxon>Mycobacteriales</taxon>
        <taxon>Corynebacteriaceae</taxon>
        <taxon>Corynebacterium</taxon>
    </lineage>
</organism>
<proteinExistence type="predicted"/>
<protein>
    <recommendedName>
        <fullName evidence="3">DUF559 domain-containing protein</fullName>
    </recommendedName>
</protein>
<dbReference type="eggNOG" id="COG5340">
    <property type="taxonomic scope" value="Bacteria"/>
</dbReference>
<gene>
    <name evidence="1" type="ORF">CDOO_00115</name>
</gene>
<dbReference type="OrthoDB" id="4775361at2"/>
<keyword evidence="2" id="KW-1185">Reference proteome</keyword>
<dbReference type="STRING" id="558173.CDOO_00115"/>
<name>A0A097ICQ7_9CORY</name>
<accession>A0A097ICQ7</accession>
<reference evidence="1 2" key="1">
    <citation type="submission" date="2013-09" db="EMBL/GenBank/DDBJ databases">
        <title>Complete genome sequence of Corynebacterium doosanense CAU 212(T) (=DSM 45436(T)), isolated from activated sludge.</title>
        <authorList>
            <person name="Schaffert L."/>
            <person name="Albersmeier A."/>
            <person name="Kalinowski J."/>
            <person name="Ruckert C."/>
        </authorList>
    </citation>
    <scope>NUCLEOTIDE SEQUENCE [LARGE SCALE GENOMIC DNA]</scope>
    <source>
        <strain evidence="1 2">CAU 212</strain>
    </source>
</reference>
<dbReference type="HOGENOM" id="CLU_052626_1_0_11"/>
<dbReference type="Gene3D" id="3.40.960.10">
    <property type="entry name" value="VSR Endonuclease"/>
    <property type="match status" value="1"/>
</dbReference>
<dbReference type="KEGG" id="cdo:CDOO_00115"/>
<sequence>MSKWTKRYGLVEIRKLPLSDVEQLTKIRNGTYLKLTDEVAVDRVAFGKLKRWDQLAARAAAAGLTADKAVVSGVAAARLWGLGVRGYDPTVDLTTMKAKAQSPKHWPPNVRYRSTHLNPGDFIEDNGLRLTTLGRTVADITRWHGFVDGVIAIDSARHRYQNVSFAVLRESALGLGPFHGRALVRRVLDLSRPDIDSPLESWARALLIEAGVGVEILTQVEIRGTDGSRYYRVDLLIDGWLIIEIDGAVKYDGETFGETTAEVLRAEREREKYLQNEGYVFLRVGMADLLPDSNGEFGVVVKARALLDHHAARVIA</sequence>
<dbReference type="EMBL" id="CP006764">
    <property type="protein sequence ID" value="AIT59904.1"/>
    <property type="molecule type" value="Genomic_DNA"/>
</dbReference>
<dbReference type="RefSeq" id="WP_018022355.1">
    <property type="nucleotide sequence ID" value="NZ_AQUX01000007.1"/>
</dbReference>
<evidence type="ECO:0000313" key="2">
    <source>
        <dbReference type="Proteomes" id="UP000029914"/>
    </source>
</evidence>
<evidence type="ECO:0008006" key="3">
    <source>
        <dbReference type="Google" id="ProtNLM"/>
    </source>
</evidence>